<dbReference type="Pfam" id="PF23926">
    <property type="entry name" value="LtfC"/>
    <property type="match status" value="1"/>
</dbReference>
<dbReference type="RefSeq" id="WP_047040009.1">
    <property type="nucleotide sequence ID" value="NZ_LFOD01000031.1"/>
</dbReference>
<accession>A0A0J8U2J1</accession>
<dbReference type="InterPro" id="IPR055688">
    <property type="entry name" value="LtfC/p132/Gp6_b-sand"/>
</dbReference>
<dbReference type="PATRIC" id="fig|451644.5.peg.5301"/>
<dbReference type="Proteomes" id="UP000037594">
    <property type="component" value="Unassembled WGS sequence"/>
</dbReference>
<evidence type="ECO:0000313" key="3">
    <source>
        <dbReference type="Proteomes" id="UP000037594"/>
    </source>
</evidence>
<dbReference type="AlphaFoldDB" id="A0A0J8U2J1"/>
<evidence type="ECO:0000313" key="2">
    <source>
        <dbReference type="EMBL" id="KMV15422.1"/>
    </source>
</evidence>
<reference evidence="2 3" key="1">
    <citation type="submission" date="2015-06" db="EMBL/GenBank/DDBJ databases">
        <title>Genome sequence of Mycobacterium conceptionense strain MLE.</title>
        <authorList>
            <person name="Greninger A.L."/>
            <person name="Cunningham G."/>
            <person name="Chiu C.Y."/>
            <person name="Miller S."/>
        </authorList>
    </citation>
    <scope>NUCLEOTIDE SEQUENCE [LARGE SCALE GENOMIC DNA]</scope>
    <source>
        <strain evidence="2 3">MLE</strain>
    </source>
</reference>
<feature type="domain" description="LtfC/p132/Gp6 beta-sandwich" evidence="1">
    <location>
        <begin position="6"/>
        <end position="100"/>
    </location>
</feature>
<protein>
    <recommendedName>
        <fullName evidence="1">LtfC/p132/Gp6 beta-sandwich domain-containing protein</fullName>
    </recommendedName>
</protein>
<dbReference type="OrthoDB" id="4764382at2"/>
<dbReference type="EMBL" id="LFOD01000031">
    <property type="protein sequence ID" value="KMV15422.1"/>
    <property type="molecule type" value="Genomic_DNA"/>
</dbReference>
<name>A0A0J8U2J1_9MYCO</name>
<organism evidence="2 3">
    <name type="scientific">Mycolicibacterium conceptionense</name>
    <dbReference type="NCBI Taxonomy" id="451644"/>
    <lineage>
        <taxon>Bacteria</taxon>
        <taxon>Bacillati</taxon>
        <taxon>Actinomycetota</taxon>
        <taxon>Actinomycetes</taxon>
        <taxon>Mycobacteriales</taxon>
        <taxon>Mycobacteriaceae</taxon>
        <taxon>Mycolicibacterium</taxon>
    </lineage>
</organism>
<proteinExistence type="predicted"/>
<sequence>MPGKYAALTMSRGEQFQPPPLTPRSHGVGEWPTPATVHTVFYDTAGGTIADIAGTVTSTEITFDVDPAEVDIVPAGAHFETFVVTDDGKNHQIRYGQVIRKEAYFANRPATDTSAVALQFRDNFYARTGLVGSKWVPVLGKPTIFDNSDDGDPNGVGPHTVLFVDAAMRFYAPLNSDSITLSFNLLNPGAGKTGLVVCSNADMTSYLYAMYESGISNNYIHIGMGTGPITMLDQVPTISHTVADNTNYKLRYDDLTKKLSLLNADMTSEYGSWVDEDELVPHGPGYRYFGANWQASLLSSGIQITSISAQDGV</sequence>
<gene>
    <name evidence="2" type="ORF">ACT17_25705</name>
</gene>
<evidence type="ECO:0000259" key="1">
    <source>
        <dbReference type="Pfam" id="PF23926"/>
    </source>
</evidence>
<comment type="caution">
    <text evidence="2">The sequence shown here is derived from an EMBL/GenBank/DDBJ whole genome shotgun (WGS) entry which is preliminary data.</text>
</comment>